<comment type="subcellular location">
    <subcellularLocation>
        <location evidence="5">Cytoplasm</location>
    </subcellularLocation>
</comment>
<dbReference type="Pfam" id="PF02599">
    <property type="entry name" value="CsrA"/>
    <property type="match status" value="1"/>
</dbReference>
<sequence length="85" mass="9403">MLILSRKQDDSVMIGDEIEIKVISIDKGSVRLGFSAPESCVILRGELKEAITTQNKQASQAQDSQTMDKNTITHIKSLLKTKSKI</sequence>
<evidence type="ECO:0000256" key="5">
    <source>
        <dbReference type="HAMAP-Rule" id="MF_00167"/>
    </source>
</evidence>
<accession>A0A377JTL1</accession>
<dbReference type="Proteomes" id="UP000255103">
    <property type="component" value="Unassembled WGS sequence"/>
</dbReference>
<evidence type="ECO:0000313" key="7">
    <source>
        <dbReference type="EMBL" id="STP11217.1"/>
    </source>
</evidence>
<evidence type="ECO:0000313" key="9">
    <source>
        <dbReference type="Proteomes" id="UP000255335"/>
    </source>
</evidence>
<dbReference type="InterPro" id="IPR036107">
    <property type="entry name" value="CsrA_sf"/>
</dbReference>
<evidence type="ECO:0000256" key="1">
    <source>
        <dbReference type="ARBA" id="ARBA00022490"/>
    </source>
</evidence>
<dbReference type="EMBL" id="UGHX01000001">
    <property type="protein sequence ID" value="STP11217.1"/>
    <property type="molecule type" value="Genomic_DNA"/>
</dbReference>
<keyword evidence="2 5" id="KW-0678">Repressor</keyword>
<dbReference type="FunFam" id="2.60.40.4380:FF:000002">
    <property type="entry name" value="Translational regulator CsrA"/>
    <property type="match status" value="1"/>
</dbReference>
<dbReference type="NCBIfam" id="TIGR00202">
    <property type="entry name" value="csrA"/>
    <property type="match status" value="1"/>
</dbReference>
<dbReference type="GO" id="GO:0006109">
    <property type="term" value="P:regulation of carbohydrate metabolic process"/>
    <property type="evidence" value="ECO:0007669"/>
    <property type="project" value="InterPro"/>
</dbReference>
<dbReference type="PANTHER" id="PTHR34984">
    <property type="entry name" value="CARBON STORAGE REGULATOR"/>
    <property type="match status" value="1"/>
</dbReference>
<dbReference type="SUPFAM" id="SSF117130">
    <property type="entry name" value="CsrA-like"/>
    <property type="match status" value="1"/>
</dbReference>
<dbReference type="HAMAP" id="MF_00167">
    <property type="entry name" value="CsrA"/>
    <property type="match status" value="1"/>
</dbReference>
<gene>
    <name evidence="5 7" type="primary">csrA</name>
    <name evidence="7" type="ORF">NCTC12219_01103</name>
    <name evidence="6" type="ORF">NCTC12221_00722</name>
</gene>
<dbReference type="InterPro" id="IPR003751">
    <property type="entry name" value="CsrA"/>
</dbReference>
<dbReference type="GO" id="GO:0044781">
    <property type="term" value="P:bacterial-type flagellum organization"/>
    <property type="evidence" value="ECO:0007669"/>
    <property type="project" value="UniProtKB-KW"/>
</dbReference>
<protein>
    <recommendedName>
        <fullName evidence="5">Translational regulator CsrA</fullName>
    </recommendedName>
</protein>
<evidence type="ECO:0000313" key="8">
    <source>
        <dbReference type="Proteomes" id="UP000255103"/>
    </source>
</evidence>
<dbReference type="PANTHER" id="PTHR34984:SF1">
    <property type="entry name" value="CARBON STORAGE REGULATOR"/>
    <property type="match status" value="1"/>
</dbReference>
<evidence type="ECO:0000313" key="6">
    <source>
        <dbReference type="EMBL" id="STP09282.1"/>
    </source>
</evidence>
<dbReference type="EMBL" id="UGHZ01000001">
    <property type="protein sequence ID" value="STP09282.1"/>
    <property type="molecule type" value="Genomic_DNA"/>
</dbReference>
<dbReference type="AlphaFoldDB" id="A0A377JTL1"/>
<dbReference type="GO" id="GO:0006402">
    <property type="term" value="P:mRNA catabolic process"/>
    <property type="evidence" value="ECO:0007669"/>
    <property type="project" value="InterPro"/>
</dbReference>
<keyword evidence="5" id="KW-1005">Bacterial flagellum biogenesis</keyword>
<dbReference type="Proteomes" id="UP000255335">
    <property type="component" value="Unassembled WGS sequence"/>
</dbReference>
<dbReference type="GO" id="GO:1902208">
    <property type="term" value="P:regulation of bacterial-type flagellum assembly"/>
    <property type="evidence" value="ECO:0007669"/>
    <property type="project" value="UniProtKB-UniRule"/>
</dbReference>
<comment type="similarity">
    <text evidence="5">Belongs to the CsrA/RsmA family.</text>
</comment>
<comment type="function">
    <text evidence="5">A translational regulator that binds mRNA to regulate translation initiation and/or mRNA stability. Usually binds in the 5'-UTR at or near the Shine-Dalgarno sequence preventing ribosome-binding, thus repressing translation. Its main target seems to be the major flagellin gene, while its function is anatagonized by FliW.</text>
</comment>
<reference evidence="8 9" key="1">
    <citation type="submission" date="2018-06" db="EMBL/GenBank/DDBJ databases">
        <authorList>
            <consortium name="Pathogen Informatics"/>
            <person name="Doyle S."/>
        </authorList>
    </citation>
    <scope>NUCLEOTIDE SEQUENCE [LARGE SCALE GENOMIC DNA]</scope>
    <source>
        <strain evidence="7 8">NCTC12219</strain>
        <strain evidence="6 9">NCTC12221</strain>
    </source>
</reference>
<dbReference type="RefSeq" id="WP_115026007.1">
    <property type="nucleotide sequence ID" value="NZ_UGHX01000001.1"/>
</dbReference>
<dbReference type="GO" id="GO:0048027">
    <property type="term" value="F:mRNA 5'-UTR binding"/>
    <property type="evidence" value="ECO:0007669"/>
    <property type="project" value="UniProtKB-UniRule"/>
</dbReference>
<dbReference type="Gene3D" id="2.60.40.4380">
    <property type="entry name" value="Translational regulator CsrA"/>
    <property type="match status" value="1"/>
</dbReference>
<organism evidence="7 8">
    <name type="scientific">Helicobacter cinaedi</name>
    <dbReference type="NCBI Taxonomy" id="213"/>
    <lineage>
        <taxon>Bacteria</taxon>
        <taxon>Pseudomonadati</taxon>
        <taxon>Campylobacterota</taxon>
        <taxon>Epsilonproteobacteria</taxon>
        <taxon>Campylobacterales</taxon>
        <taxon>Helicobacteraceae</taxon>
        <taxon>Helicobacter</taxon>
    </lineage>
</organism>
<dbReference type="GO" id="GO:0005829">
    <property type="term" value="C:cytosol"/>
    <property type="evidence" value="ECO:0007669"/>
    <property type="project" value="TreeGrafter"/>
</dbReference>
<keyword evidence="1 5" id="KW-0963">Cytoplasm</keyword>
<evidence type="ECO:0000256" key="2">
    <source>
        <dbReference type="ARBA" id="ARBA00022491"/>
    </source>
</evidence>
<evidence type="ECO:0000256" key="4">
    <source>
        <dbReference type="ARBA" id="ARBA00022884"/>
    </source>
</evidence>
<keyword evidence="3 5" id="KW-0810">Translation regulation</keyword>
<evidence type="ECO:0000256" key="3">
    <source>
        <dbReference type="ARBA" id="ARBA00022845"/>
    </source>
</evidence>
<dbReference type="NCBIfam" id="NF001844">
    <property type="entry name" value="PRK00568.1"/>
    <property type="match status" value="1"/>
</dbReference>
<dbReference type="GO" id="GO:0045947">
    <property type="term" value="P:negative regulation of translational initiation"/>
    <property type="evidence" value="ECO:0007669"/>
    <property type="project" value="UniProtKB-UniRule"/>
</dbReference>
<comment type="subunit">
    <text evidence="5">Homodimer; the beta-strands of each monomer intercalate to form a hydrophobic core, while the alpha-helices form wings that extend away from the core.</text>
</comment>
<keyword evidence="4 5" id="KW-0694">RNA-binding</keyword>
<proteinExistence type="inferred from homology"/>
<name>A0A377JTL1_9HELI</name>